<dbReference type="EMBL" id="AHKF01000035">
    <property type="protein sequence ID" value="EIA07141.1"/>
    <property type="molecule type" value="Genomic_DNA"/>
</dbReference>
<proteinExistence type="predicted"/>
<protein>
    <submittedName>
        <fullName evidence="1">Uncharacterized protein</fullName>
    </submittedName>
</protein>
<comment type="caution">
    <text evidence="1">The sequence shown here is derived from an EMBL/GenBank/DDBJ whole genome shotgun (WGS) entry which is preliminary data.</text>
</comment>
<keyword evidence="2" id="KW-1185">Reference proteome</keyword>
<dbReference type="PATRIC" id="fig|1086011.3.peg.3455"/>
<gene>
    <name evidence="1" type="ORF">HJ01_03526</name>
</gene>
<dbReference type="Proteomes" id="UP000005566">
    <property type="component" value="Unassembled WGS sequence"/>
</dbReference>
<evidence type="ECO:0000313" key="1">
    <source>
        <dbReference type="EMBL" id="EIA07141.1"/>
    </source>
</evidence>
<dbReference type="AlphaFoldDB" id="H7FWH9"/>
<organism evidence="1 2">
    <name type="scientific">Flavobacterium frigoris (strain PS1)</name>
    <dbReference type="NCBI Taxonomy" id="1086011"/>
    <lineage>
        <taxon>Bacteria</taxon>
        <taxon>Pseudomonadati</taxon>
        <taxon>Bacteroidota</taxon>
        <taxon>Flavobacteriia</taxon>
        <taxon>Flavobacteriales</taxon>
        <taxon>Flavobacteriaceae</taxon>
        <taxon>Flavobacterium</taxon>
    </lineage>
</organism>
<reference evidence="1 2" key="1">
    <citation type="journal article" date="2014" name="Acta Crystallogr. D">
        <title>Structure-based characterization and antifreeze properties of a hyperactive ice-binding protein from the Antarctic bacterium Flavobacterium frigoris PS1.</title>
        <authorList>
            <person name="Do H."/>
            <person name="Kim S.J."/>
            <person name="Kim H.J."/>
            <person name="Lee J.H."/>
        </authorList>
    </citation>
    <scope>NUCLEOTIDE SEQUENCE [LARGE SCALE GENOMIC DNA]</scope>
    <source>
        <strain evidence="1 2">PS1</strain>
    </source>
</reference>
<evidence type="ECO:0000313" key="2">
    <source>
        <dbReference type="Proteomes" id="UP000005566"/>
    </source>
</evidence>
<sequence length="46" mass="5232">MEALQMSQLPNIFTVAVFTFLICALETTTDNNRAIVITVFFSEFIM</sequence>
<accession>H7FWH9</accession>
<name>H7FWH9_FLAFP</name>